<evidence type="ECO:0000313" key="4">
    <source>
        <dbReference type="Proteomes" id="UP000249363"/>
    </source>
</evidence>
<dbReference type="Pfam" id="PF13302">
    <property type="entry name" value="Acetyltransf_3"/>
    <property type="match status" value="1"/>
</dbReference>
<dbReference type="InterPro" id="IPR000182">
    <property type="entry name" value="GNAT_dom"/>
</dbReference>
<gene>
    <name evidence="3" type="ORF">BHQ10_008037</name>
</gene>
<name>A0A364L884_TALAM</name>
<feature type="region of interest" description="Disordered" evidence="1">
    <location>
        <begin position="28"/>
        <end position="48"/>
    </location>
</feature>
<comment type="caution">
    <text evidence="3">The sequence shown here is derived from an EMBL/GenBank/DDBJ whole genome shotgun (WGS) entry which is preliminary data.</text>
</comment>
<dbReference type="OrthoDB" id="630895at2759"/>
<evidence type="ECO:0000259" key="2">
    <source>
        <dbReference type="Pfam" id="PF13302"/>
    </source>
</evidence>
<dbReference type="Gene3D" id="3.40.630.30">
    <property type="match status" value="1"/>
</dbReference>
<dbReference type="STRING" id="1196081.A0A364L884"/>
<feature type="domain" description="N-acetyltransferase" evidence="2">
    <location>
        <begin position="49"/>
        <end position="239"/>
    </location>
</feature>
<dbReference type="InterPro" id="IPR016181">
    <property type="entry name" value="Acyl_CoA_acyltransferase"/>
</dbReference>
<dbReference type="Proteomes" id="UP000249363">
    <property type="component" value="Unassembled WGS sequence"/>
</dbReference>
<keyword evidence="4" id="KW-1185">Reference proteome</keyword>
<dbReference type="GO" id="GO:0016747">
    <property type="term" value="F:acyltransferase activity, transferring groups other than amino-acyl groups"/>
    <property type="evidence" value="ECO:0007669"/>
    <property type="project" value="InterPro"/>
</dbReference>
<accession>A0A364L884</accession>
<proteinExistence type="predicted"/>
<dbReference type="PANTHER" id="PTHR43328:SF1">
    <property type="entry name" value="N-ACETYLTRANSFERASE DOMAIN-CONTAINING PROTEIN"/>
    <property type="match status" value="1"/>
</dbReference>
<dbReference type="AlphaFoldDB" id="A0A364L884"/>
<dbReference type="GeneID" id="63797252"/>
<sequence length="275" mass="30927">MVLVNLNNGEEPYIRLPAPHSHIIITPPRSLHNTQQQQKQEDTEAETEIRPPPVDIDAAFTALNDERVHPYLESPPYPYNREDAVTFHRMMYEDCQRILRHPSEAGLYNGCPFRDIRDTSFPPGSSSAPDGDKGSVAAAPKVGDILISRYPFYEFPPDSEQRAKAQEYNNSLAVGDENLIWGIGFWLLPSHHGQGIMSAVLNALIHEWLIPKMNVHILKSSAFVGNEGSVRVHAKCGFVVEQTIEKGSKILPSFKFGGGGRRDIYVLRWVRDDKD</sequence>
<dbReference type="RefSeq" id="XP_040736540.1">
    <property type="nucleotide sequence ID" value="XM_040880799.1"/>
</dbReference>
<dbReference type="PANTHER" id="PTHR43328">
    <property type="entry name" value="ACETYLTRANSFERASE-RELATED"/>
    <property type="match status" value="1"/>
</dbReference>
<dbReference type="SUPFAM" id="SSF55729">
    <property type="entry name" value="Acyl-CoA N-acyltransferases (Nat)"/>
    <property type="match status" value="1"/>
</dbReference>
<organism evidence="3 4">
    <name type="scientific">Talaromyces amestolkiae</name>
    <dbReference type="NCBI Taxonomy" id="1196081"/>
    <lineage>
        <taxon>Eukaryota</taxon>
        <taxon>Fungi</taxon>
        <taxon>Dikarya</taxon>
        <taxon>Ascomycota</taxon>
        <taxon>Pezizomycotina</taxon>
        <taxon>Eurotiomycetes</taxon>
        <taxon>Eurotiomycetidae</taxon>
        <taxon>Eurotiales</taxon>
        <taxon>Trichocomaceae</taxon>
        <taxon>Talaromyces</taxon>
        <taxon>Talaromyces sect. Talaromyces</taxon>
    </lineage>
</organism>
<evidence type="ECO:0000313" key="3">
    <source>
        <dbReference type="EMBL" id="RAO72025.1"/>
    </source>
</evidence>
<dbReference type="EMBL" id="MIKG01000017">
    <property type="protein sequence ID" value="RAO72025.1"/>
    <property type="molecule type" value="Genomic_DNA"/>
</dbReference>
<reference evidence="3 4" key="1">
    <citation type="journal article" date="2017" name="Biotechnol. Biofuels">
        <title>Differential beta-glucosidase expression as a function of carbon source availability in Talaromyces amestolkiae: a genomic and proteomic approach.</title>
        <authorList>
            <person name="de Eugenio L.I."/>
            <person name="Mendez-Liter J.A."/>
            <person name="Nieto-Dominguez M."/>
            <person name="Alonso L."/>
            <person name="Gil-Munoz J."/>
            <person name="Barriuso J."/>
            <person name="Prieto A."/>
            <person name="Martinez M.J."/>
        </authorList>
    </citation>
    <scope>NUCLEOTIDE SEQUENCE [LARGE SCALE GENOMIC DNA]</scope>
    <source>
        <strain evidence="3 4">CIB</strain>
    </source>
</reference>
<protein>
    <recommendedName>
        <fullName evidence="2">N-acetyltransferase domain-containing protein</fullName>
    </recommendedName>
</protein>
<evidence type="ECO:0000256" key="1">
    <source>
        <dbReference type="SAM" id="MobiDB-lite"/>
    </source>
</evidence>